<reference evidence="2 3" key="1">
    <citation type="submission" date="2014-07" db="EMBL/GenBank/DDBJ databases">
        <title>Methanogenic archaea and the global carbon cycle.</title>
        <authorList>
            <person name="Henriksen J.R."/>
            <person name="Luke J."/>
            <person name="Reinhart S."/>
            <person name="Benedict M.N."/>
            <person name="Youngblut N.D."/>
            <person name="Metcalf M.E."/>
            <person name="Whitaker R.J."/>
            <person name="Metcalf W.W."/>
        </authorList>
    </citation>
    <scope>NUCLEOTIDE SEQUENCE [LARGE SCALE GENOMIC DNA]</scope>
    <source>
        <strain evidence="2 3">Z-7289</strain>
    </source>
</reference>
<proteinExistence type="predicted"/>
<accession>A0A0E3S3F1</accession>
<dbReference type="EMBL" id="CP009515">
    <property type="protein sequence ID" value="AKB73632.1"/>
    <property type="molecule type" value="Genomic_DNA"/>
</dbReference>
<dbReference type="RefSeq" id="WP_048124472.1">
    <property type="nucleotide sequence ID" value="NZ_CP009515.1"/>
</dbReference>
<dbReference type="KEGG" id="mls:MSLAZ_0371"/>
<dbReference type="AlphaFoldDB" id="A0A0E3S3F1"/>
<keyword evidence="1" id="KW-0472">Membrane</keyword>
<evidence type="ECO:0008006" key="4">
    <source>
        <dbReference type="Google" id="ProtNLM"/>
    </source>
</evidence>
<evidence type="ECO:0000313" key="2">
    <source>
        <dbReference type="EMBL" id="AKB73632.1"/>
    </source>
</evidence>
<organism evidence="2 3">
    <name type="scientific">Methanosarcina lacustris Z-7289</name>
    <dbReference type="NCBI Taxonomy" id="1434111"/>
    <lineage>
        <taxon>Archaea</taxon>
        <taxon>Methanobacteriati</taxon>
        <taxon>Methanobacteriota</taxon>
        <taxon>Stenosarchaea group</taxon>
        <taxon>Methanomicrobia</taxon>
        <taxon>Methanosarcinales</taxon>
        <taxon>Methanosarcinaceae</taxon>
        <taxon>Methanosarcina</taxon>
    </lineage>
</organism>
<keyword evidence="3" id="KW-1185">Reference proteome</keyword>
<keyword evidence="1" id="KW-1133">Transmembrane helix</keyword>
<dbReference type="PATRIC" id="fig|1434111.4.peg.470"/>
<evidence type="ECO:0000256" key="1">
    <source>
        <dbReference type="SAM" id="Phobius"/>
    </source>
</evidence>
<dbReference type="GeneID" id="24805057"/>
<protein>
    <recommendedName>
        <fullName evidence="4">Glycine zipper family protein</fullName>
    </recommendedName>
</protein>
<keyword evidence="1" id="KW-0812">Transmembrane</keyword>
<gene>
    <name evidence="2" type="ORF">MSLAZ_0371</name>
</gene>
<feature type="transmembrane region" description="Helical" evidence="1">
    <location>
        <begin position="43"/>
        <end position="66"/>
    </location>
</feature>
<dbReference type="OrthoDB" id="137894at2157"/>
<name>A0A0E3S3F1_9EURY</name>
<feature type="transmembrane region" description="Helical" evidence="1">
    <location>
        <begin position="12"/>
        <end position="37"/>
    </location>
</feature>
<dbReference type="Proteomes" id="UP000033072">
    <property type="component" value="Chromosome"/>
</dbReference>
<dbReference type="HOGENOM" id="CLU_179016_0_0_2"/>
<sequence length="102" mass="10773">MGRQDEYKEKKQWMTLAFSIGAALGSLYGALIIGPALDSILEGIAIGIVIGVGAGISLGAVLEVWTRPQEMNKNESKMLIAVVVATLILVLSTAFMAYSDTA</sequence>
<evidence type="ECO:0000313" key="3">
    <source>
        <dbReference type="Proteomes" id="UP000033072"/>
    </source>
</evidence>
<feature type="transmembrane region" description="Helical" evidence="1">
    <location>
        <begin position="78"/>
        <end position="98"/>
    </location>
</feature>